<evidence type="ECO:0000256" key="2">
    <source>
        <dbReference type="SAM" id="Coils"/>
    </source>
</evidence>
<dbReference type="PANTHER" id="PTHR10404">
    <property type="entry name" value="N-ACETYLATED-ALPHA-LINKED ACIDIC DIPEPTIDASE"/>
    <property type="match status" value="1"/>
</dbReference>
<evidence type="ECO:0000313" key="8">
    <source>
        <dbReference type="Proteomes" id="UP000238157"/>
    </source>
</evidence>
<proteinExistence type="inferred from homology"/>
<dbReference type="SUPFAM" id="SSF53187">
    <property type="entry name" value="Zn-dependent exopeptidases"/>
    <property type="match status" value="1"/>
</dbReference>
<dbReference type="InterPro" id="IPR003137">
    <property type="entry name" value="PA_domain"/>
</dbReference>
<dbReference type="InterPro" id="IPR046450">
    <property type="entry name" value="PA_dom_sf"/>
</dbReference>
<dbReference type="InterPro" id="IPR007365">
    <property type="entry name" value="TFR-like_dimer_dom"/>
</dbReference>
<comment type="caution">
    <text evidence="7">The sequence shown here is derived from an EMBL/GenBank/DDBJ whole genome shotgun (WGS) entry which is preliminary data.</text>
</comment>
<dbReference type="Pfam" id="PF04389">
    <property type="entry name" value="Peptidase_M28"/>
    <property type="match status" value="1"/>
</dbReference>
<keyword evidence="3" id="KW-0732">Signal</keyword>
<evidence type="ECO:0000259" key="4">
    <source>
        <dbReference type="Pfam" id="PF02225"/>
    </source>
</evidence>
<dbReference type="Proteomes" id="UP000238157">
    <property type="component" value="Unassembled WGS sequence"/>
</dbReference>
<dbReference type="Pfam" id="PF04253">
    <property type="entry name" value="TFR_dimer"/>
    <property type="match status" value="1"/>
</dbReference>
<dbReference type="AlphaFoldDB" id="A0A2T0WW60"/>
<dbReference type="Gene3D" id="3.50.30.30">
    <property type="match status" value="1"/>
</dbReference>
<evidence type="ECO:0000313" key="7">
    <source>
        <dbReference type="EMBL" id="PRY90925.1"/>
    </source>
</evidence>
<dbReference type="Pfam" id="PF02225">
    <property type="entry name" value="PA"/>
    <property type="match status" value="1"/>
</dbReference>
<dbReference type="CDD" id="cd02121">
    <property type="entry name" value="PA_GCPII_like"/>
    <property type="match status" value="1"/>
</dbReference>
<dbReference type="InterPro" id="IPR039373">
    <property type="entry name" value="Peptidase_M28B"/>
</dbReference>
<feature type="domain" description="Peptidase M28" evidence="6">
    <location>
        <begin position="338"/>
        <end position="521"/>
    </location>
</feature>
<dbReference type="Gene3D" id="3.40.630.10">
    <property type="entry name" value="Zn peptidases"/>
    <property type="match status" value="1"/>
</dbReference>
<dbReference type="SUPFAM" id="SSF47672">
    <property type="entry name" value="Transferrin receptor-like dimerisation domain"/>
    <property type="match status" value="1"/>
</dbReference>
<gene>
    <name evidence="7" type="ORF">CLW00_101601</name>
</gene>
<dbReference type="EMBL" id="PVTR01000001">
    <property type="protein sequence ID" value="PRY90925.1"/>
    <property type="molecule type" value="Genomic_DNA"/>
</dbReference>
<dbReference type="SUPFAM" id="SSF52025">
    <property type="entry name" value="PA domain"/>
    <property type="match status" value="1"/>
</dbReference>
<dbReference type="FunFam" id="3.40.630.10:FF:000101">
    <property type="entry name" value="N-acetylated alpha-linked acidic dipeptidase like 1"/>
    <property type="match status" value="1"/>
</dbReference>
<feature type="domain" description="Transferrin receptor-like dimerisation" evidence="5">
    <location>
        <begin position="587"/>
        <end position="697"/>
    </location>
</feature>
<accession>A0A2T0WW60</accession>
<dbReference type="InterPro" id="IPR036757">
    <property type="entry name" value="TFR-like_dimer_dom_sf"/>
</dbReference>
<reference evidence="7 8" key="1">
    <citation type="submission" date="2018-03" db="EMBL/GenBank/DDBJ databases">
        <title>Genomic Encyclopedia of Archaeal and Bacterial Type Strains, Phase II (KMG-II): from individual species to whole genera.</title>
        <authorList>
            <person name="Goeker M."/>
        </authorList>
    </citation>
    <scope>NUCLEOTIDE SEQUENCE [LARGE SCALE GENOMIC DNA]</scope>
    <source>
        <strain evidence="7 8">DSM 27929</strain>
    </source>
</reference>
<feature type="coiled-coil region" evidence="2">
    <location>
        <begin position="587"/>
        <end position="614"/>
    </location>
</feature>
<dbReference type="Gene3D" id="1.20.930.40">
    <property type="entry name" value="Transferrin receptor-like, dimerisation domain"/>
    <property type="match status" value="1"/>
</dbReference>
<keyword evidence="2" id="KW-0175">Coiled coil</keyword>
<keyword evidence="8" id="KW-1185">Reference proteome</keyword>
<feature type="domain" description="PA" evidence="4">
    <location>
        <begin position="154"/>
        <end position="215"/>
    </location>
</feature>
<evidence type="ECO:0000256" key="1">
    <source>
        <dbReference type="ARBA" id="ARBA00005634"/>
    </source>
</evidence>
<evidence type="ECO:0000259" key="5">
    <source>
        <dbReference type="Pfam" id="PF04253"/>
    </source>
</evidence>
<sequence>MTNHSVFMIKHLLSASILGLLLSLPLHAQRMDGFVKSNEEKQKSIESQFKETVDFSRFKTHLEAITSDPHPAGSAANEKVKDYMVESMKGSGWDVKVYPYDVYLTIGQGESAVELVTPIRQPLNQQEYVLPDNPYSLHPDLKKGWNAFSGSGDVTAEVVYANYGTKADFEKLKKEGIDIEGKIVIARYGANFRGYKAKFAEEYGAAGLIIYTDPGDAGYMKGLVYPDGLYYNESSIQRGSLLTAPWTGDALTPFEPALPLDSKTKVKRITPEEAGLHTIPVTPIPYGSAKEIFARMKGKPVSADWQGGLPYTYRYDGGEELLIRLMVEQERGYVRANNVIGTLKGETNPDEWVILGCHFDAWSFGSTDPNSGTAMLLSMAETLGKMADQGIKPGRSIMIAHWDAEEHGVIGSTEWVEQLRDELGAKAVAYINLDAAVGGRNFGGSASPSMKKIMVDAAKEVAYPDSAKTVYDVWARGKDEPAIGNLGGGSDHIAFYMHVGIPSINAGAGGPTLYHTNYDDLYFYENFADPTWKMGGTVEQVIGIMALRLANADIIPYQLSRYSKDLDLHFENAEKQVKGYHKDFAGFAKAKSAVAALKSTSEALEEKIQSAIASGEIDAKKAKSINKELLTLEKSFIDPKGMYFGDWYRSLYASTDPFSGYASWVLPGIQYEVEMKATDKLEEWDERYAAAITDLKNKMDALSSKI</sequence>
<protein>
    <submittedName>
        <fullName evidence="7">N-acetylated-alpha-linked acidic dipeptidase</fullName>
    </submittedName>
</protein>
<feature type="signal peptide" evidence="3">
    <location>
        <begin position="1"/>
        <end position="28"/>
    </location>
</feature>
<name>A0A2T0WW60_9BACT</name>
<comment type="similarity">
    <text evidence="1">Belongs to the peptidase M28 family. M28B subfamily.</text>
</comment>
<organism evidence="7 8">
    <name type="scientific">Mongoliibacter ruber</name>
    <dbReference type="NCBI Taxonomy" id="1750599"/>
    <lineage>
        <taxon>Bacteria</taxon>
        <taxon>Pseudomonadati</taxon>
        <taxon>Bacteroidota</taxon>
        <taxon>Cytophagia</taxon>
        <taxon>Cytophagales</taxon>
        <taxon>Cyclobacteriaceae</taxon>
        <taxon>Mongoliibacter</taxon>
    </lineage>
</organism>
<evidence type="ECO:0000259" key="6">
    <source>
        <dbReference type="Pfam" id="PF04389"/>
    </source>
</evidence>
<feature type="chain" id="PRO_5015498163" evidence="3">
    <location>
        <begin position="29"/>
        <end position="706"/>
    </location>
</feature>
<dbReference type="InterPro" id="IPR007484">
    <property type="entry name" value="Peptidase_M28"/>
</dbReference>
<evidence type="ECO:0000256" key="3">
    <source>
        <dbReference type="SAM" id="SignalP"/>
    </source>
</evidence>
<dbReference type="PANTHER" id="PTHR10404:SF46">
    <property type="entry name" value="VACUOLAR PROTEIN SORTING-ASSOCIATED PROTEIN 70"/>
    <property type="match status" value="1"/>
</dbReference>